<dbReference type="EMBL" id="VDHJ01000004">
    <property type="protein sequence ID" value="TNL98735.1"/>
    <property type="molecule type" value="Genomic_DNA"/>
</dbReference>
<dbReference type="InterPro" id="IPR014721">
    <property type="entry name" value="Ribsml_uS5_D2-typ_fold_subgr"/>
</dbReference>
<dbReference type="SUPFAM" id="SSF54211">
    <property type="entry name" value="Ribosomal protein S5 domain 2-like"/>
    <property type="match status" value="1"/>
</dbReference>
<keyword evidence="2" id="KW-1185">Reference proteome</keyword>
<name>A0A5C4U4M7_9CORY</name>
<accession>A0A5C4U4M7</accession>
<protein>
    <submittedName>
        <fullName evidence="1">Uncharacterized protein</fullName>
    </submittedName>
</protein>
<evidence type="ECO:0000313" key="2">
    <source>
        <dbReference type="Proteomes" id="UP000312032"/>
    </source>
</evidence>
<dbReference type="RefSeq" id="WP_139465163.1">
    <property type="nucleotide sequence ID" value="NZ_VDHJ01000004.1"/>
</dbReference>
<evidence type="ECO:0000313" key="1">
    <source>
        <dbReference type="EMBL" id="TNL98735.1"/>
    </source>
</evidence>
<gene>
    <name evidence="1" type="ORF">FHE74_03685</name>
</gene>
<organism evidence="1 2">
    <name type="scientific">Corynebacterium tapiri</name>
    <dbReference type="NCBI Taxonomy" id="1448266"/>
    <lineage>
        <taxon>Bacteria</taxon>
        <taxon>Bacillati</taxon>
        <taxon>Actinomycetota</taxon>
        <taxon>Actinomycetes</taxon>
        <taxon>Mycobacteriales</taxon>
        <taxon>Corynebacteriaceae</taxon>
        <taxon>Corynebacterium</taxon>
    </lineage>
</organism>
<sequence>MSQNSPSPADNARSLFARSFDSAASSVAQAPLTYVVSGEETDHYGGCVVVGLSEHHVAVAVGPGEGDRVDVVGVEDQAEVAERLTGLVASLVQRQLVPRTTSGLHVAISCPAEIGAGLGRDEAIDAACVVALVDDPAEADIVPHRARLSELCAQSAAAHAHRPHLRGRYTAILRGTPGNLSVIDYGDGSVTQVSAPTGYSAAVITGEHPSTSERDQEELQRRAFIDAACHAFAADPLRTLPDAHDRVLKHLAAVHDFDSSTDLPSVETAHGWLSRLEREIDRTQAAALALRSRRVAQLWPVLTEGAQDAPDNQVAQAAVRAGATAAIGLCTDVALAYVEVAQAQSWLADLTSYSVVWLGTGEPARRVSPED</sequence>
<dbReference type="InterPro" id="IPR020568">
    <property type="entry name" value="Ribosomal_Su5_D2-typ_SF"/>
</dbReference>
<dbReference type="Proteomes" id="UP000312032">
    <property type="component" value="Unassembled WGS sequence"/>
</dbReference>
<dbReference type="AlphaFoldDB" id="A0A5C4U4M7"/>
<dbReference type="OrthoDB" id="4427597at2"/>
<dbReference type="Gene3D" id="3.30.230.10">
    <property type="match status" value="1"/>
</dbReference>
<comment type="caution">
    <text evidence="1">The sequence shown here is derived from an EMBL/GenBank/DDBJ whole genome shotgun (WGS) entry which is preliminary data.</text>
</comment>
<proteinExistence type="predicted"/>
<reference evidence="1 2" key="1">
    <citation type="submission" date="2019-06" db="EMBL/GenBank/DDBJ databases">
        <authorList>
            <person name="Li J."/>
        </authorList>
    </citation>
    <scope>NUCLEOTIDE SEQUENCE [LARGE SCALE GENOMIC DNA]</scope>
    <source>
        <strain evidence="1 2">LMG 28165</strain>
    </source>
</reference>